<evidence type="ECO:0000256" key="6">
    <source>
        <dbReference type="ARBA" id="ARBA00022776"/>
    </source>
</evidence>
<evidence type="ECO:0000256" key="9">
    <source>
        <dbReference type="ARBA" id="ARBA00023306"/>
    </source>
</evidence>
<dbReference type="OrthoDB" id="5575062at2759"/>
<dbReference type="InterPro" id="IPR028468">
    <property type="entry name" value="Smc1_ABC"/>
</dbReference>
<dbReference type="Gene3D" id="3.40.50.300">
    <property type="entry name" value="P-loop containing nucleotide triphosphate hydrolases"/>
    <property type="match status" value="2"/>
</dbReference>
<keyword evidence="9" id="KW-0131">Cell cycle</keyword>
<dbReference type="InterPro" id="IPR024704">
    <property type="entry name" value="SMC"/>
</dbReference>
<evidence type="ECO:0000256" key="8">
    <source>
        <dbReference type="ARBA" id="ARBA00023242"/>
    </source>
</evidence>
<keyword evidence="5" id="KW-0132">Cell division</keyword>
<evidence type="ECO:0000259" key="12">
    <source>
        <dbReference type="SMART" id="SM00968"/>
    </source>
</evidence>
<evidence type="ECO:0000256" key="7">
    <source>
        <dbReference type="ARBA" id="ARBA00023054"/>
    </source>
</evidence>
<keyword evidence="8 10" id="KW-0539">Nucleus</keyword>
<dbReference type="InterPro" id="IPR010935">
    <property type="entry name" value="SMC_hinge"/>
</dbReference>
<dbReference type="PANTHER" id="PTHR18937">
    <property type="entry name" value="STRUCTURAL MAINTENANCE OF CHROMOSOMES SMC FAMILY MEMBER"/>
    <property type="match status" value="1"/>
</dbReference>
<keyword evidence="6" id="KW-0498">Mitosis</keyword>
<dbReference type="GO" id="GO:0007062">
    <property type="term" value="P:sister chromatid cohesion"/>
    <property type="evidence" value="ECO:0007669"/>
    <property type="project" value="InterPro"/>
</dbReference>
<dbReference type="EMBL" id="KI913952">
    <property type="protein sequence ID" value="ETW10093.1"/>
    <property type="molecule type" value="Genomic_DNA"/>
</dbReference>
<dbReference type="SUPFAM" id="SSF52540">
    <property type="entry name" value="P-loop containing nucleoside triphosphate hydrolases"/>
    <property type="match status" value="1"/>
</dbReference>
<dbReference type="InterPro" id="IPR036277">
    <property type="entry name" value="SMC_hinge_sf"/>
</dbReference>
<dbReference type="RefSeq" id="XP_008861504.1">
    <property type="nucleotide sequence ID" value="XM_008863282.1"/>
</dbReference>
<dbReference type="Pfam" id="PF06470">
    <property type="entry name" value="SMC_hinge"/>
    <property type="match status" value="1"/>
</dbReference>
<accession>A0A024UWP3</accession>
<dbReference type="CDD" id="cd03275">
    <property type="entry name" value="ABC_SMC1_euk"/>
    <property type="match status" value="1"/>
</dbReference>
<dbReference type="GO" id="GO:0051301">
    <property type="term" value="P:cell division"/>
    <property type="evidence" value="ECO:0007669"/>
    <property type="project" value="UniProtKB-KW"/>
</dbReference>
<dbReference type="GO" id="GO:0016887">
    <property type="term" value="F:ATP hydrolysis activity"/>
    <property type="evidence" value="ECO:0007669"/>
    <property type="project" value="InterPro"/>
</dbReference>
<reference evidence="13" key="1">
    <citation type="submission" date="2013-12" db="EMBL/GenBank/DDBJ databases">
        <title>The Genome Sequence of Aphanomyces invadans NJM9701.</title>
        <authorList>
            <consortium name="The Broad Institute Genomics Platform"/>
            <person name="Russ C."/>
            <person name="Tyler B."/>
            <person name="van West P."/>
            <person name="Dieguez-Uribeondo J."/>
            <person name="Young S.K."/>
            <person name="Zeng Q."/>
            <person name="Gargeya S."/>
            <person name="Fitzgerald M."/>
            <person name="Abouelleil A."/>
            <person name="Alvarado L."/>
            <person name="Chapman S.B."/>
            <person name="Gainer-Dewar J."/>
            <person name="Goldberg J."/>
            <person name="Griggs A."/>
            <person name="Gujja S."/>
            <person name="Hansen M."/>
            <person name="Howarth C."/>
            <person name="Imamovic A."/>
            <person name="Ireland A."/>
            <person name="Larimer J."/>
            <person name="McCowan C."/>
            <person name="Murphy C."/>
            <person name="Pearson M."/>
            <person name="Poon T.W."/>
            <person name="Priest M."/>
            <person name="Roberts A."/>
            <person name="Saif S."/>
            <person name="Shea T."/>
            <person name="Sykes S."/>
            <person name="Wortman J."/>
            <person name="Nusbaum C."/>
            <person name="Birren B."/>
        </authorList>
    </citation>
    <scope>NUCLEOTIDE SEQUENCE [LARGE SCALE GENOMIC DNA]</scope>
    <source>
        <strain evidence="13">NJM9701</strain>
    </source>
</reference>
<evidence type="ECO:0000256" key="2">
    <source>
        <dbReference type="ARBA" id="ARBA00004286"/>
    </source>
</evidence>
<dbReference type="GO" id="GO:0003677">
    <property type="term" value="F:DNA binding"/>
    <property type="evidence" value="ECO:0007669"/>
    <property type="project" value="TreeGrafter"/>
</dbReference>
<evidence type="ECO:0000256" key="3">
    <source>
        <dbReference type="ARBA" id="ARBA00005597"/>
    </source>
</evidence>
<feature type="domain" description="SMC hinge" evidence="12">
    <location>
        <begin position="522"/>
        <end position="638"/>
    </location>
</feature>
<dbReference type="SMART" id="SM00968">
    <property type="entry name" value="SMC_hinge"/>
    <property type="match status" value="1"/>
</dbReference>
<protein>
    <recommendedName>
        <fullName evidence="10">Structural maintenance of chromosomes protein</fullName>
    </recommendedName>
</protein>
<dbReference type="STRING" id="157072.A0A024UWP3"/>
<feature type="coiled-coil region" evidence="11">
    <location>
        <begin position="681"/>
        <end position="708"/>
    </location>
</feature>
<dbReference type="InterPro" id="IPR003395">
    <property type="entry name" value="RecF/RecN/SMC_N"/>
</dbReference>
<dbReference type="InterPro" id="IPR027417">
    <property type="entry name" value="P-loop_NTPase"/>
</dbReference>
<comment type="subcellular location">
    <subcellularLocation>
        <location evidence="2">Chromosome</location>
    </subcellularLocation>
    <subcellularLocation>
        <location evidence="1 10">Nucleus</location>
    </subcellularLocation>
</comment>
<keyword evidence="7 11" id="KW-0175">Coiled coil</keyword>
<name>A0A024UWP3_9STRA</name>
<organism evidence="13">
    <name type="scientific">Aphanomyces invadans</name>
    <dbReference type="NCBI Taxonomy" id="157072"/>
    <lineage>
        <taxon>Eukaryota</taxon>
        <taxon>Sar</taxon>
        <taxon>Stramenopiles</taxon>
        <taxon>Oomycota</taxon>
        <taxon>Saprolegniomycetes</taxon>
        <taxon>Saprolegniales</taxon>
        <taxon>Verrucalvaceae</taxon>
        <taxon>Aphanomyces</taxon>
    </lineage>
</organism>
<evidence type="ECO:0000256" key="1">
    <source>
        <dbReference type="ARBA" id="ARBA00004123"/>
    </source>
</evidence>
<dbReference type="eggNOG" id="KOG0018">
    <property type="taxonomic scope" value="Eukaryota"/>
</dbReference>
<dbReference type="Gene3D" id="1.20.1060.20">
    <property type="match status" value="1"/>
</dbReference>
<gene>
    <name evidence="13" type="ORF">H310_00477</name>
</gene>
<dbReference type="VEuPathDB" id="FungiDB:H310_00477"/>
<dbReference type="AlphaFoldDB" id="A0A024UWP3"/>
<feature type="coiled-coil region" evidence="11">
    <location>
        <begin position="1039"/>
        <end position="1073"/>
    </location>
</feature>
<evidence type="ECO:0000313" key="13">
    <source>
        <dbReference type="EMBL" id="ETW10093.1"/>
    </source>
</evidence>
<dbReference type="PANTHER" id="PTHR18937:SF12">
    <property type="entry name" value="STRUCTURAL MAINTENANCE OF CHROMOSOMES PROTEIN"/>
    <property type="match status" value="1"/>
</dbReference>
<dbReference type="GO" id="GO:0005634">
    <property type="term" value="C:nucleus"/>
    <property type="evidence" value="ECO:0007669"/>
    <property type="project" value="UniProtKB-SubCell"/>
</dbReference>
<dbReference type="GO" id="GO:0005524">
    <property type="term" value="F:ATP binding"/>
    <property type="evidence" value="ECO:0007669"/>
    <property type="project" value="InterPro"/>
</dbReference>
<dbReference type="GO" id="GO:0008278">
    <property type="term" value="C:cohesin complex"/>
    <property type="evidence" value="ECO:0007669"/>
    <property type="project" value="InterPro"/>
</dbReference>
<evidence type="ECO:0000256" key="11">
    <source>
        <dbReference type="SAM" id="Coils"/>
    </source>
</evidence>
<feature type="coiled-coil region" evidence="11">
    <location>
        <begin position="342"/>
        <end position="479"/>
    </location>
</feature>
<feature type="coiled-coil region" evidence="11">
    <location>
        <begin position="177"/>
        <end position="288"/>
    </location>
</feature>
<feature type="coiled-coil region" evidence="11">
    <location>
        <begin position="798"/>
        <end position="911"/>
    </location>
</feature>
<keyword evidence="4" id="KW-0158">Chromosome</keyword>
<dbReference type="GeneID" id="20077527"/>
<dbReference type="Pfam" id="PF02463">
    <property type="entry name" value="SMC_N"/>
    <property type="match status" value="1"/>
</dbReference>
<dbReference type="Gene3D" id="3.30.70.1620">
    <property type="match status" value="1"/>
</dbReference>
<evidence type="ECO:0000256" key="5">
    <source>
        <dbReference type="ARBA" id="ARBA00022618"/>
    </source>
</evidence>
<dbReference type="SUPFAM" id="SSF75553">
    <property type="entry name" value="Smc hinge domain"/>
    <property type="match status" value="1"/>
</dbReference>
<comment type="similarity">
    <text evidence="3">Belongs to the SMC family. SMC1 subfamily.</text>
</comment>
<dbReference type="PIRSF" id="PIRSF005719">
    <property type="entry name" value="SMC"/>
    <property type="match status" value="1"/>
</dbReference>
<proteinExistence type="inferred from homology"/>
<evidence type="ECO:0000256" key="4">
    <source>
        <dbReference type="ARBA" id="ARBA00022454"/>
    </source>
</evidence>
<sequence length="1240" mass="141380">MGRILRLEVNNFKSYGGKQEIGPFARFTAVVGPNGSGKSNLMDAISFVLGVQSRQLRSNQLKDLLHKSGLTLSAETSAHVSLVYDLDQDEQQRIHAKLPGGITSNELTFTRCISEKGIGSYRINNHEKSYEEYESTLKDLGILVKARNFLVFQGDVESIASKSPEQLTRMFELISSSEELKEEYEKCLQEKAIAEENTIFAYQKRKGLAAERKIVKEQKEEAERYKQRRKDLAKTKQEYYLWQVKLVEDDASDHKDAIVQLREKVAKLQDKEHELAGVQKEKKKLHATQLKKCRQLDTLVADVTRKLEDVAPRTIQLNEQIKHDKKKLEAASAKEYTMAKNVQNHEREILGLRQDIKDLKHAQNELDASKDDEELVLKGTQLKEYNRIKEAAQLKTAKLRNELESLRRQQQADNGRLQALLRDEKEHTDELSRMNEDHAVAEARLVDIRRVVASSTAEIDDTEAELQNAEQFEKSLADKKLANKAELDKIHSKLRNVKDGMRQSQADQRKVETLETLTRLFPGVRGRLVDLCKPIQRKYNMAVTVATGKYMDALVVTDYKTAGDCIQYLREQRLESVQFIPLDKIRVTPPNERFRRLGDNIKLVVDVIDCDPEFQPAVAYAVSDAIVCDSIEDARDVCFRRNEKVKAVTLNGMVVSKNGSMTGGKTYKDTARSERWDEKETASLKVKRDELQAELSALEKESTGVVRKQTLETKLGSLMNRLRYANADIKTTESKLPKILARKQECTKILMQLVPEINKIRGALSARESNLTSLEHQINSVEDTMFEGFSQQFGIPSIREYEEKVVKQQRERLERRRQLDSHLAKVQAQLQYLEAQDLPSEWERVKDVISKQKRHLKELESEKKGLQAKTAELEETSTKHVEAATAAHDALKEIEHELKILMKKRDDHNNIMTGVQKQLAVEETALERFKDKKTEILKRATMDQVKLPVVGEAATAIDDDEIGDSDIDMSSHSIVATGSSEESISLTYQAGDRYADKEINFSTLEDLHLDTDKMRQDHLVKYEQLISTIAGDLERMQPNLKALEKYDEIQARISREEEELEKIKANAALACQRFEAVKDARFERFMEAFNHVSECIDETYKNLTKSSKHPLGGTAYLSLENPEEPYLHGMKYNAMPPMKRFREMEQLSGGEKTVAALALLFAIHSYHPSPFFVLDEVDAALDNVNVNKVSTYIQKCAFQCVVISLKDAFYEKADALLGVCKDISSQRSKVLTLDLTAYDD</sequence>
<evidence type="ECO:0000256" key="10">
    <source>
        <dbReference type="PIRNR" id="PIRNR005719"/>
    </source>
</evidence>